<comment type="caution">
    <text evidence="1">The sequence shown here is derived from an EMBL/GenBank/DDBJ whole genome shotgun (WGS) entry which is preliminary data.</text>
</comment>
<name>A0A2A4X5I1_9GAMM</name>
<evidence type="ECO:0000313" key="1">
    <source>
        <dbReference type="EMBL" id="PCI77863.1"/>
    </source>
</evidence>
<dbReference type="Proteomes" id="UP000218767">
    <property type="component" value="Unassembled WGS sequence"/>
</dbReference>
<gene>
    <name evidence="1" type="ORF">COB20_07090</name>
</gene>
<evidence type="ECO:0008006" key="3">
    <source>
        <dbReference type="Google" id="ProtNLM"/>
    </source>
</evidence>
<organism evidence="1 2">
    <name type="scientific">SAR86 cluster bacterium</name>
    <dbReference type="NCBI Taxonomy" id="2030880"/>
    <lineage>
        <taxon>Bacteria</taxon>
        <taxon>Pseudomonadati</taxon>
        <taxon>Pseudomonadota</taxon>
        <taxon>Gammaproteobacteria</taxon>
        <taxon>SAR86 cluster</taxon>
    </lineage>
</organism>
<sequence>MQTELDGLCALDLIDQLYDSAYILGAQGGLQFVSRAFFEIIGMANHTLKQGESLKDILEISGRLGVVEQQCMENMLQMSSGKGCDESPDIRLLARSDSEQKPKQAGSFEMAQYKVKRISVSGGNTYYRYERNEDNSQIMQALQRVMHINKTGFYKYDFVGKSYFSVIIF</sequence>
<evidence type="ECO:0000313" key="2">
    <source>
        <dbReference type="Proteomes" id="UP000218767"/>
    </source>
</evidence>
<reference evidence="2" key="1">
    <citation type="submission" date="2017-08" db="EMBL/GenBank/DDBJ databases">
        <title>A dynamic microbial community with high functional redundancy inhabits the cold, oxic subseafloor aquifer.</title>
        <authorList>
            <person name="Tully B.J."/>
            <person name="Wheat C.G."/>
            <person name="Glazer B.T."/>
            <person name="Huber J.A."/>
        </authorList>
    </citation>
    <scope>NUCLEOTIDE SEQUENCE [LARGE SCALE GENOMIC DNA]</scope>
</reference>
<dbReference type="EMBL" id="NVUL01000041">
    <property type="protein sequence ID" value="PCI77863.1"/>
    <property type="molecule type" value="Genomic_DNA"/>
</dbReference>
<protein>
    <recommendedName>
        <fullName evidence="3">PAS domain-containing protein</fullName>
    </recommendedName>
</protein>
<dbReference type="AlphaFoldDB" id="A0A2A4X5I1"/>
<proteinExistence type="predicted"/>
<accession>A0A2A4X5I1</accession>